<accession>A0A176S3B4</accession>
<sequence length="174" mass="20033">MVSNLMLQWCNDIQVIFAEKISKLLKIQSKYKAQVIHPLDDLLDEIGLKPRFPKSSLQLMTLYDTLADFDADEEEWLRYAAHLALMLNLKVKNAPLSYDQREAALLSLIPVARPEFIQDIEDNKSRCVLTALWVITLADDDLKEAIWGDDSLLQRWLEDFKPFLELGEGDKVAQ</sequence>
<dbReference type="AlphaFoldDB" id="A0A176S3B4"/>
<dbReference type="Proteomes" id="UP000076962">
    <property type="component" value="Unassembled WGS sequence"/>
</dbReference>
<gene>
    <name evidence="1" type="ORF">THIOM_001819</name>
</gene>
<reference evidence="1 2" key="1">
    <citation type="submission" date="2016-05" db="EMBL/GenBank/DDBJ databases">
        <title>Single-cell genome of chain-forming Candidatus Thiomargarita nelsonii and comparison to other large sulfur-oxidizing bacteria.</title>
        <authorList>
            <person name="Winkel M."/>
            <person name="Salman V."/>
            <person name="Woyke T."/>
            <person name="Schulz-Vogt H."/>
            <person name="Richter M."/>
            <person name="Flood B."/>
            <person name="Bailey J."/>
            <person name="Amann R."/>
            <person name="Mussmann M."/>
        </authorList>
    </citation>
    <scope>NUCLEOTIDE SEQUENCE [LARGE SCALE GENOMIC DNA]</scope>
    <source>
        <strain evidence="1 2">THI036</strain>
    </source>
</reference>
<name>A0A176S3B4_9GAMM</name>
<protein>
    <submittedName>
        <fullName evidence="1">Uncharacterized protein</fullName>
    </submittedName>
</protein>
<feature type="non-terminal residue" evidence="1">
    <location>
        <position position="174"/>
    </location>
</feature>
<proteinExistence type="predicted"/>
<organism evidence="1 2">
    <name type="scientific">Candidatus Thiomargarita nelsonii</name>
    <dbReference type="NCBI Taxonomy" id="1003181"/>
    <lineage>
        <taxon>Bacteria</taxon>
        <taxon>Pseudomonadati</taxon>
        <taxon>Pseudomonadota</taxon>
        <taxon>Gammaproteobacteria</taxon>
        <taxon>Thiotrichales</taxon>
        <taxon>Thiotrichaceae</taxon>
        <taxon>Thiomargarita</taxon>
    </lineage>
</organism>
<comment type="caution">
    <text evidence="1">The sequence shown here is derived from an EMBL/GenBank/DDBJ whole genome shotgun (WGS) entry which is preliminary data.</text>
</comment>
<keyword evidence="2" id="KW-1185">Reference proteome</keyword>
<evidence type="ECO:0000313" key="2">
    <source>
        <dbReference type="Proteomes" id="UP000076962"/>
    </source>
</evidence>
<dbReference type="EMBL" id="LUTY01000984">
    <property type="protein sequence ID" value="OAD22379.1"/>
    <property type="molecule type" value="Genomic_DNA"/>
</dbReference>
<evidence type="ECO:0000313" key="1">
    <source>
        <dbReference type="EMBL" id="OAD22379.1"/>
    </source>
</evidence>